<dbReference type="GO" id="GO:0006754">
    <property type="term" value="P:ATP biosynthetic process"/>
    <property type="evidence" value="ECO:0007669"/>
    <property type="project" value="TreeGrafter"/>
</dbReference>
<proteinExistence type="predicted"/>
<dbReference type="OrthoDB" id="10259236at2759"/>
<dbReference type="KEGG" id="fvr:FVEG_05892"/>
<dbReference type="Gene3D" id="3.90.79.10">
    <property type="entry name" value="Nucleoside Triphosphate Pyrophosphohydrolase"/>
    <property type="match status" value="1"/>
</dbReference>
<dbReference type="PANTHER" id="PTHR21340:SF0">
    <property type="entry name" value="BIS(5'-NUCLEOSYL)-TETRAPHOSPHATASE [ASYMMETRICAL]"/>
    <property type="match status" value="1"/>
</dbReference>
<dbReference type="InterPro" id="IPR015797">
    <property type="entry name" value="NUDIX_hydrolase-like_dom_sf"/>
</dbReference>
<dbReference type="PROSITE" id="PS51462">
    <property type="entry name" value="NUDIX"/>
    <property type="match status" value="1"/>
</dbReference>
<dbReference type="RefSeq" id="XP_018751121.1">
    <property type="nucleotide sequence ID" value="XM_018894120.1"/>
</dbReference>
<dbReference type="Pfam" id="PF00293">
    <property type="entry name" value="NUDIX"/>
    <property type="match status" value="1"/>
</dbReference>
<dbReference type="EMBL" id="CM000579">
    <property type="protein sequence ID" value="EWG44930.1"/>
    <property type="molecule type" value="Genomic_DNA"/>
</dbReference>
<dbReference type="VEuPathDB" id="FungiDB:FVEG_05892"/>
<evidence type="ECO:0000313" key="4">
    <source>
        <dbReference type="Proteomes" id="UP000009096"/>
    </source>
</evidence>
<dbReference type="AlphaFoldDB" id="W7MBH7"/>
<protein>
    <recommendedName>
        <fullName evidence="2">Nudix hydrolase domain-containing protein</fullName>
    </recommendedName>
</protein>
<dbReference type="PROSITE" id="PS00893">
    <property type="entry name" value="NUDIX_BOX"/>
    <property type="match status" value="1"/>
</dbReference>
<evidence type="ECO:0000259" key="2">
    <source>
        <dbReference type="PROSITE" id="PS51462"/>
    </source>
</evidence>
<dbReference type="GeneID" id="30063837"/>
<evidence type="ECO:0000313" key="3">
    <source>
        <dbReference type="EMBL" id="EWG44930.1"/>
    </source>
</evidence>
<gene>
    <name evidence="3" type="ORF">FVEG_05892</name>
</gene>
<dbReference type="InterPro" id="IPR051325">
    <property type="entry name" value="Nudix_hydrolase_domain"/>
</dbReference>
<dbReference type="Proteomes" id="UP000009096">
    <property type="component" value="Chromosome 2"/>
</dbReference>
<dbReference type="InterPro" id="IPR000086">
    <property type="entry name" value="NUDIX_hydrolase_dom"/>
</dbReference>
<dbReference type="GO" id="GO:0004081">
    <property type="term" value="F:bis(5'-nucleosyl)-tetraphosphatase (asymmetrical) activity"/>
    <property type="evidence" value="ECO:0007669"/>
    <property type="project" value="TreeGrafter"/>
</dbReference>
<sequence length="181" mass="20752">MTTSRFETESFTADHLVESAGTVLFRLSTREICIIRHLQRNEYLLPKGRRNLHESRQATAIRETTEETGIPCRLLPLNMLSRVCPPDAGSEDVSDEARFFEGACEPILVQARRWVGQREREMKLIWWFVAVVDEERPAGPHEDKFGVEFLSYDAALERLTFKDDRDLVGRAIDLVKSTLAS</sequence>
<organism evidence="3 4">
    <name type="scientific">Gibberella moniliformis (strain M3125 / FGSC 7600)</name>
    <name type="common">Maize ear and stalk rot fungus</name>
    <name type="synonym">Fusarium verticillioides</name>
    <dbReference type="NCBI Taxonomy" id="334819"/>
    <lineage>
        <taxon>Eukaryota</taxon>
        <taxon>Fungi</taxon>
        <taxon>Dikarya</taxon>
        <taxon>Ascomycota</taxon>
        <taxon>Pezizomycotina</taxon>
        <taxon>Sordariomycetes</taxon>
        <taxon>Hypocreomycetidae</taxon>
        <taxon>Hypocreales</taxon>
        <taxon>Nectriaceae</taxon>
        <taxon>Fusarium</taxon>
        <taxon>Fusarium fujikuroi species complex</taxon>
    </lineage>
</organism>
<dbReference type="PANTHER" id="PTHR21340">
    <property type="entry name" value="DIADENOSINE 5,5-P1,P4-TETRAPHOSPHATE PYROPHOSPHOHYDROLASE MUTT"/>
    <property type="match status" value="1"/>
</dbReference>
<dbReference type="SUPFAM" id="SSF55811">
    <property type="entry name" value="Nudix"/>
    <property type="match status" value="1"/>
</dbReference>
<accession>W7MBH7</accession>
<feature type="domain" description="Nudix hydrolase" evidence="2">
    <location>
        <begin position="15"/>
        <end position="172"/>
    </location>
</feature>
<keyword evidence="4" id="KW-1185">Reference proteome</keyword>
<dbReference type="GO" id="GO:0006167">
    <property type="term" value="P:AMP biosynthetic process"/>
    <property type="evidence" value="ECO:0007669"/>
    <property type="project" value="TreeGrafter"/>
</dbReference>
<reference evidence="3 4" key="1">
    <citation type="journal article" date="2010" name="Nature">
        <title>Comparative genomics reveals mobile pathogenicity chromosomes in Fusarium.</title>
        <authorList>
            <person name="Ma L.J."/>
            <person name="van der Does H.C."/>
            <person name="Borkovich K.A."/>
            <person name="Coleman J.J."/>
            <person name="Daboussi M.J."/>
            <person name="Di Pietro A."/>
            <person name="Dufresne M."/>
            <person name="Freitag M."/>
            <person name="Grabherr M."/>
            <person name="Henrissat B."/>
            <person name="Houterman P.M."/>
            <person name="Kang S."/>
            <person name="Shim W.B."/>
            <person name="Woloshuk C."/>
            <person name="Xie X."/>
            <person name="Xu J.R."/>
            <person name="Antoniw J."/>
            <person name="Baker S.E."/>
            <person name="Bluhm B.H."/>
            <person name="Breakspear A."/>
            <person name="Brown D.W."/>
            <person name="Butchko R.A."/>
            <person name="Chapman S."/>
            <person name="Coulson R."/>
            <person name="Coutinho P.M."/>
            <person name="Danchin E.G."/>
            <person name="Diener A."/>
            <person name="Gale L.R."/>
            <person name="Gardiner D.M."/>
            <person name="Goff S."/>
            <person name="Hammond-Kosack K.E."/>
            <person name="Hilburn K."/>
            <person name="Hua-Van A."/>
            <person name="Jonkers W."/>
            <person name="Kazan K."/>
            <person name="Kodira C.D."/>
            <person name="Koehrsen M."/>
            <person name="Kumar L."/>
            <person name="Lee Y.H."/>
            <person name="Li L."/>
            <person name="Manners J.M."/>
            <person name="Miranda-Saavedra D."/>
            <person name="Mukherjee M."/>
            <person name="Park G."/>
            <person name="Park J."/>
            <person name="Park S.Y."/>
            <person name="Proctor R.H."/>
            <person name="Regev A."/>
            <person name="Ruiz-Roldan M.C."/>
            <person name="Sain D."/>
            <person name="Sakthikumar S."/>
            <person name="Sykes S."/>
            <person name="Schwartz D.C."/>
            <person name="Turgeon B.G."/>
            <person name="Wapinski I."/>
            <person name="Yoder O."/>
            <person name="Young S."/>
            <person name="Zeng Q."/>
            <person name="Zhou S."/>
            <person name="Galagan J."/>
            <person name="Cuomo C.A."/>
            <person name="Kistler H.C."/>
            <person name="Rep M."/>
        </authorList>
    </citation>
    <scope>NUCLEOTIDE SEQUENCE [LARGE SCALE GENOMIC DNA]</scope>
    <source>
        <strain evidence="4">M3125 / FGSC 7600</strain>
    </source>
</reference>
<dbReference type="InterPro" id="IPR020084">
    <property type="entry name" value="NUDIX_hydrolase_CS"/>
</dbReference>
<keyword evidence="1" id="KW-0378">Hydrolase</keyword>
<name>W7MBH7_GIBM7</name>
<dbReference type="EMBL" id="DS022248">
    <property type="protein sequence ID" value="EWG44930.1"/>
    <property type="molecule type" value="Genomic_DNA"/>
</dbReference>
<evidence type="ECO:0000256" key="1">
    <source>
        <dbReference type="ARBA" id="ARBA00022801"/>
    </source>
</evidence>